<dbReference type="Pfam" id="PF01494">
    <property type="entry name" value="FAD_binding_3"/>
    <property type="match status" value="1"/>
</dbReference>
<dbReference type="SUPFAM" id="SSF51905">
    <property type="entry name" value="FAD/NAD(P)-binding domain"/>
    <property type="match status" value="1"/>
</dbReference>
<gene>
    <name evidence="6" type="primary">LOC105037433</name>
</gene>
<evidence type="ECO:0000256" key="2">
    <source>
        <dbReference type="ARBA" id="ARBA00023033"/>
    </source>
</evidence>
<evidence type="ECO:0000256" key="3">
    <source>
        <dbReference type="ARBA" id="ARBA00024018"/>
    </source>
</evidence>
<comment type="similarity">
    <text evidence="3">Belongs to the 3-hydroxybenzoate 6-hydroxylase family.</text>
</comment>
<dbReference type="InParanoid" id="A0A6I9QPH3"/>
<dbReference type="RefSeq" id="XP_010911400.2">
    <property type="nucleotide sequence ID" value="XM_010913098.2"/>
</dbReference>
<dbReference type="PANTHER" id="PTHR45934">
    <property type="entry name" value="FAD/NAD(P)-BINDING OXIDOREDUCTASE FAMILY PROTEIN"/>
    <property type="match status" value="1"/>
</dbReference>
<evidence type="ECO:0000313" key="6">
    <source>
        <dbReference type="RefSeq" id="XP_010911400.2"/>
    </source>
</evidence>
<protein>
    <submittedName>
        <fullName evidence="6">Monooxygenase 3-like</fullName>
    </submittedName>
</protein>
<organism evidence="5 6">
    <name type="scientific">Elaeis guineensis var. tenera</name>
    <name type="common">Oil palm</name>
    <dbReference type="NCBI Taxonomy" id="51953"/>
    <lineage>
        <taxon>Eukaryota</taxon>
        <taxon>Viridiplantae</taxon>
        <taxon>Streptophyta</taxon>
        <taxon>Embryophyta</taxon>
        <taxon>Tracheophyta</taxon>
        <taxon>Spermatophyta</taxon>
        <taxon>Magnoliopsida</taxon>
        <taxon>Liliopsida</taxon>
        <taxon>Arecaceae</taxon>
        <taxon>Arecoideae</taxon>
        <taxon>Cocoseae</taxon>
        <taxon>Elaeidinae</taxon>
        <taxon>Elaeis</taxon>
    </lineage>
</organism>
<dbReference type="InterPro" id="IPR044560">
    <property type="entry name" value="MOase"/>
</dbReference>
<dbReference type="OrthoDB" id="655030at2759"/>
<feature type="domain" description="FAD-binding" evidence="4">
    <location>
        <begin position="20"/>
        <end position="164"/>
    </location>
</feature>
<dbReference type="Proteomes" id="UP000504607">
    <property type="component" value="Unplaced"/>
</dbReference>
<dbReference type="InterPro" id="IPR036188">
    <property type="entry name" value="FAD/NAD-bd_sf"/>
</dbReference>
<dbReference type="Gene3D" id="3.50.50.60">
    <property type="entry name" value="FAD/NAD(P)-binding domain"/>
    <property type="match status" value="1"/>
</dbReference>
<keyword evidence="5" id="KW-1185">Reference proteome</keyword>
<keyword evidence="2" id="KW-0503">Monooxygenase</keyword>
<evidence type="ECO:0000256" key="1">
    <source>
        <dbReference type="ARBA" id="ARBA00023002"/>
    </source>
</evidence>
<dbReference type="InterPro" id="IPR002938">
    <property type="entry name" value="FAD-bd"/>
</dbReference>
<evidence type="ECO:0000313" key="5">
    <source>
        <dbReference type="Proteomes" id="UP000504607"/>
    </source>
</evidence>
<dbReference type="GO" id="GO:0004497">
    <property type="term" value="F:monooxygenase activity"/>
    <property type="evidence" value="ECO:0007669"/>
    <property type="project" value="UniProtKB-KW"/>
</dbReference>
<sequence>MTQARSGEHDVRCVRRSILLENLENELPLGTIRYSSKVVAIEEDGYFKLLHLADGSTLKTKVLIGCDGVNSVVAKWLGLQKPRFTGRSASRGFAEFPNGHGFKPEFVQYFGNGFRTGLLPCNEKTVYWFFTWTPSEQEKEVEESPIKMKQYILSKLKHSKVSEEYIHV</sequence>
<dbReference type="PANTHER" id="PTHR45934:SF28">
    <property type="entry name" value="OS03G0153100 PROTEIN"/>
    <property type="match status" value="1"/>
</dbReference>
<dbReference type="AlphaFoldDB" id="A0A6I9QPH3"/>
<dbReference type="GO" id="GO:0071949">
    <property type="term" value="F:FAD binding"/>
    <property type="evidence" value="ECO:0007669"/>
    <property type="project" value="InterPro"/>
</dbReference>
<accession>A0A6I9QPH3</accession>
<evidence type="ECO:0000259" key="4">
    <source>
        <dbReference type="Pfam" id="PF01494"/>
    </source>
</evidence>
<feature type="non-terminal residue" evidence="6">
    <location>
        <position position="168"/>
    </location>
</feature>
<proteinExistence type="inferred from homology"/>
<reference evidence="6" key="1">
    <citation type="submission" date="2025-08" db="UniProtKB">
        <authorList>
            <consortium name="RefSeq"/>
        </authorList>
    </citation>
    <scope>IDENTIFICATION</scope>
</reference>
<keyword evidence="1" id="KW-0560">Oxidoreductase</keyword>
<name>A0A6I9QPH3_ELAGV</name>